<dbReference type="EMBL" id="JAEAOA010001718">
    <property type="protein sequence ID" value="KAK3604055.1"/>
    <property type="molecule type" value="Genomic_DNA"/>
</dbReference>
<gene>
    <name evidence="8" type="ORF">CHS0354_028688</name>
</gene>
<evidence type="ECO:0000313" key="8">
    <source>
        <dbReference type="EMBL" id="KAK3604055.1"/>
    </source>
</evidence>
<comment type="similarity">
    <text evidence="1">Belongs to the APC5 family.</text>
</comment>
<keyword evidence="3" id="KW-0132">Cell division</keyword>
<keyword evidence="9" id="KW-1185">Reference proteome</keyword>
<dbReference type="Pfam" id="PF12862">
    <property type="entry name" value="ANAPC5"/>
    <property type="match status" value="1"/>
</dbReference>
<dbReference type="GO" id="GO:0070979">
    <property type="term" value="P:protein K11-linked ubiquitination"/>
    <property type="evidence" value="ECO:0007669"/>
    <property type="project" value="TreeGrafter"/>
</dbReference>
<reference evidence="8" key="1">
    <citation type="journal article" date="2021" name="Genome Biol. Evol.">
        <title>A High-Quality Reference Genome for a Parasitic Bivalve with Doubly Uniparental Inheritance (Bivalvia: Unionida).</title>
        <authorList>
            <person name="Smith C.H."/>
        </authorList>
    </citation>
    <scope>NUCLEOTIDE SEQUENCE</scope>
    <source>
        <strain evidence="8">CHS0354</strain>
    </source>
</reference>
<evidence type="ECO:0000256" key="6">
    <source>
        <dbReference type="ARBA" id="ARBA00023306"/>
    </source>
</evidence>
<protein>
    <recommendedName>
        <fullName evidence="2">Anaphase-promoting complex subunit 5</fullName>
    </recommendedName>
</protein>
<proteinExistence type="inferred from homology"/>
<dbReference type="InterPro" id="IPR026000">
    <property type="entry name" value="Apc5_dom"/>
</dbReference>
<dbReference type="AlphaFoldDB" id="A0AAE0T570"/>
<dbReference type="GO" id="GO:0005680">
    <property type="term" value="C:anaphase-promoting complex"/>
    <property type="evidence" value="ECO:0007669"/>
    <property type="project" value="InterPro"/>
</dbReference>
<keyword evidence="6" id="KW-0131">Cell cycle</keyword>
<organism evidence="8 9">
    <name type="scientific">Potamilus streckersoni</name>
    <dbReference type="NCBI Taxonomy" id="2493646"/>
    <lineage>
        <taxon>Eukaryota</taxon>
        <taxon>Metazoa</taxon>
        <taxon>Spiralia</taxon>
        <taxon>Lophotrochozoa</taxon>
        <taxon>Mollusca</taxon>
        <taxon>Bivalvia</taxon>
        <taxon>Autobranchia</taxon>
        <taxon>Heteroconchia</taxon>
        <taxon>Palaeoheterodonta</taxon>
        <taxon>Unionida</taxon>
        <taxon>Unionoidea</taxon>
        <taxon>Unionidae</taxon>
        <taxon>Ambleminae</taxon>
        <taxon>Lampsilini</taxon>
        <taxon>Potamilus</taxon>
    </lineage>
</organism>
<keyword evidence="5" id="KW-0833">Ubl conjugation pathway</keyword>
<dbReference type="Proteomes" id="UP001195483">
    <property type="component" value="Unassembled WGS sequence"/>
</dbReference>
<evidence type="ECO:0000256" key="4">
    <source>
        <dbReference type="ARBA" id="ARBA00022776"/>
    </source>
</evidence>
<evidence type="ECO:0000256" key="5">
    <source>
        <dbReference type="ARBA" id="ARBA00022786"/>
    </source>
</evidence>
<evidence type="ECO:0000313" key="9">
    <source>
        <dbReference type="Proteomes" id="UP001195483"/>
    </source>
</evidence>
<dbReference type="GO" id="GO:0051301">
    <property type="term" value="P:cell division"/>
    <property type="evidence" value="ECO:0007669"/>
    <property type="project" value="UniProtKB-KW"/>
</dbReference>
<dbReference type="GO" id="GO:0031145">
    <property type="term" value="P:anaphase-promoting complex-dependent catabolic process"/>
    <property type="evidence" value="ECO:0007669"/>
    <property type="project" value="TreeGrafter"/>
</dbReference>
<keyword evidence="4" id="KW-0498">Mitosis</keyword>
<dbReference type="InterPro" id="IPR037679">
    <property type="entry name" value="Apc5"/>
</dbReference>
<reference evidence="8" key="3">
    <citation type="submission" date="2023-05" db="EMBL/GenBank/DDBJ databases">
        <authorList>
            <person name="Smith C.H."/>
        </authorList>
    </citation>
    <scope>NUCLEOTIDE SEQUENCE</scope>
    <source>
        <strain evidence="8">CHS0354</strain>
        <tissue evidence="8">Mantle</tissue>
    </source>
</reference>
<feature type="domain" description="Anaphase-promoting complex subunit 5" evidence="7">
    <location>
        <begin position="75"/>
        <end position="166"/>
    </location>
</feature>
<evidence type="ECO:0000259" key="7">
    <source>
        <dbReference type="Pfam" id="PF12862"/>
    </source>
</evidence>
<evidence type="ECO:0000256" key="1">
    <source>
        <dbReference type="ARBA" id="ARBA00007450"/>
    </source>
</evidence>
<evidence type="ECO:0000256" key="2">
    <source>
        <dbReference type="ARBA" id="ARBA00016066"/>
    </source>
</evidence>
<dbReference type="GO" id="GO:0045842">
    <property type="term" value="P:positive regulation of mitotic metaphase/anaphase transition"/>
    <property type="evidence" value="ECO:0007669"/>
    <property type="project" value="TreeGrafter"/>
</dbReference>
<evidence type="ECO:0000256" key="3">
    <source>
        <dbReference type="ARBA" id="ARBA00022618"/>
    </source>
</evidence>
<sequence length="170" mass="19396">MGTDSVSDRMLQWELMVCLTECCNGNDGVSDRMLQWELMVCLTECCNGNDGVSDSDVAMGTNGVSDRMLQWELIHFLSYLNSLRVKEYCTAVHNLYHYFDRNVNLMETNSTNKGKEEDTCRRYAALNLALLHYRFGHKKESKAALHEAIRLAQGTNDQVCLQHALVSRHL</sequence>
<dbReference type="PANTHER" id="PTHR12830:SF9">
    <property type="entry name" value="ANAPHASE-PROMOTING COMPLEX SUBUNIT 5"/>
    <property type="match status" value="1"/>
</dbReference>
<dbReference type="PANTHER" id="PTHR12830">
    <property type="entry name" value="ANAPHASE-PROMOTING COMPLEX SUBUNIT 5"/>
    <property type="match status" value="1"/>
</dbReference>
<name>A0AAE0T570_9BIVA</name>
<comment type="caution">
    <text evidence="8">The sequence shown here is derived from an EMBL/GenBank/DDBJ whole genome shotgun (WGS) entry which is preliminary data.</text>
</comment>
<accession>A0AAE0T570</accession>
<reference evidence="8" key="2">
    <citation type="journal article" date="2021" name="Genome Biol. Evol.">
        <title>Developing a high-quality reference genome for a parasitic bivalve with doubly uniparental inheritance (Bivalvia: Unionida).</title>
        <authorList>
            <person name="Smith C.H."/>
        </authorList>
    </citation>
    <scope>NUCLEOTIDE SEQUENCE</scope>
    <source>
        <strain evidence="8">CHS0354</strain>
        <tissue evidence="8">Mantle</tissue>
    </source>
</reference>